<reference evidence="10 11" key="1">
    <citation type="submission" date="2020-05" db="EMBL/GenBank/DDBJ databases">
        <title>Nakamurella sp. DB0629 isolated from air conditioner.</title>
        <authorList>
            <person name="Kim D.H."/>
            <person name="Kim D.-U."/>
        </authorList>
    </citation>
    <scope>NUCLEOTIDE SEQUENCE [LARGE SCALE GENOMIC DNA]</scope>
    <source>
        <strain evidence="10 11">DB0629</strain>
    </source>
</reference>
<keyword evidence="7 8" id="KW-0275">Fatty acid biosynthesis</keyword>
<keyword evidence="1 8" id="KW-0444">Lipid biosynthesis</keyword>
<evidence type="ECO:0000313" key="10">
    <source>
        <dbReference type="EMBL" id="NNG35889.1"/>
    </source>
</evidence>
<sequence length="122" mass="12769">MVLGVGIDVVAVARLAAAMSRTTGLLNRLFVDDELRTPSGNRRGHSSLAARFAAKEAVAKALGVPPGMDWHHCIVRAEGSGRPYLEMVDSVAQAAAAQGIRQWRLSLSHDAGIAAAVVLALS</sequence>
<evidence type="ECO:0000256" key="3">
    <source>
        <dbReference type="ARBA" id="ARBA00022723"/>
    </source>
</evidence>
<dbReference type="RefSeq" id="WP_171199716.1">
    <property type="nucleotide sequence ID" value="NZ_JABEND010000004.1"/>
</dbReference>
<dbReference type="Gene3D" id="3.90.470.20">
    <property type="entry name" value="4'-phosphopantetheinyl transferase domain"/>
    <property type="match status" value="1"/>
</dbReference>
<dbReference type="HAMAP" id="MF_00101">
    <property type="entry name" value="AcpS"/>
    <property type="match status" value="1"/>
</dbReference>
<protein>
    <recommendedName>
        <fullName evidence="8">Holo-[acyl-carrier-protein] synthase</fullName>
        <shortName evidence="8">Holo-ACP synthase</shortName>
        <ecNumber evidence="8">2.7.8.7</ecNumber>
    </recommendedName>
    <alternativeName>
        <fullName evidence="8">4'-phosphopantetheinyl transferase AcpS</fullName>
    </alternativeName>
</protein>
<dbReference type="AlphaFoldDB" id="A0A849A5P7"/>
<dbReference type="GO" id="GO:0008897">
    <property type="term" value="F:holo-[acyl-carrier-protein] synthase activity"/>
    <property type="evidence" value="ECO:0007669"/>
    <property type="project" value="UniProtKB-UniRule"/>
</dbReference>
<evidence type="ECO:0000313" key="11">
    <source>
        <dbReference type="Proteomes" id="UP000562984"/>
    </source>
</evidence>
<evidence type="ECO:0000259" key="9">
    <source>
        <dbReference type="Pfam" id="PF01648"/>
    </source>
</evidence>
<comment type="similarity">
    <text evidence="8">Belongs to the P-Pant transferase superfamily. AcpS family.</text>
</comment>
<keyword evidence="5 8" id="KW-0460">Magnesium</keyword>
<evidence type="ECO:0000256" key="5">
    <source>
        <dbReference type="ARBA" id="ARBA00022842"/>
    </source>
</evidence>
<evidence type="ECO:0000256" key="6">
    <source>
        <dbReference type="ARBA" id="ARBA00023098"/>
    </source>
</evidence>
<feature type="domain" description="4'-phosphopantetheinyl transferase" evidence="9">
    <location>
        <begin position="4"/>
        <end position="96"/>
    </location>
</feature>
<dbReference type="EC" id="2.7.8.7" evidence="8"/>
<keyword evidence="4 8" id="KW-0276">Fatty acid metabolism</keyword>
<proteinExistence type="inferred from homology"/>
<dbReference type="GO" id="GO:0000287">
    <property type="term" value="F:magnesium ion binding"/>
    <property type="evidence" value="ECO:0007669"/>
    <property type="project" value="UniProtKB-UniRule"/>
</dbReference>
<feature type="binding site" evidence="8">
    <location>
        <position position="56"/>
    </location>
    <ligand>
        <name>Mg(2+)</name>
        <dbReference type="ChEBI" id="CHEBI:18420"/>
    </ligand>
</feature>
<comment type="catalytic activity">
    <reaction evidence="8">
        <text>apo-[ACP] + CoA = holo-[ACP] + adenosine 3',5'-bisphosphate + H(+)</text>
        <dbReference type="Rhea" id="RHEA:12068"/>
        <dbReference type="Rhea" id="RHEA-COMP:9685"/>
        <dbReference type="Rhea" id="RHEA-COMP:9690"/>
        <dbReference type="ChEBI" id="CHEBI:15378"/>
        <dbReference type="ChEBI" id="CHEBI:29999"/>
        <dbReference type="ChEBI" id="CHEBI:57287"/>
        <dbReference type="ChEBI" id="CHEBI:58343"/>
        <dbReference type="ChEBI" id="CHEBI:64479"/>
        <dbReference type="EC" id="2.7.8.7"/>
    </reaction>
</comment>
<dbReference type="GO" id="GO:0006633">
    <property type="term" value="P:fatty acid biosynthetic process"/>
    <property type="evidence" value="ECO:0007669"/>
    <property type="project" value="UniProtKB-UniRule"/>
</dbReference>
<dbReference type="SUPFAM" id="SSF56214">
    <property type="entry name" value="4'-phosphopantetheinyl transferase"/>
    <property type="match status" value="1"/>
</dbReference>
<evidence type="ECO:0000256" key="8">
    <source>
        <dbReference type="HAMAP-Rule" id="MF_00101"/>
    </source>
</evidence>
<evidence type="ECO:0000256" key="7">
    <source>
        <dbReference type="ARBA" id="ARBA00023160"/>
    </source>
</evidence>
<comment type="cofactor">
    <cofactor evidence="8">
        <name>Mg(2+)</name>
        <dbReference type="ChEBI" id="CHEBI:18420"/>
    </cofactor>
</comment>
<comment type="function">
    <text evidence="8">Transfers the 4'-phosphopantetheine moiety from coenzyme A to a Ser of acyl-carrier-protein.</text>
</comment>
<keyword evidence="6 8" id="KW-0443">Lipid metabolism</keyword>
<dbReference type="Pfam" id="PF01648">
    <property type="entry name" value="ACPS"/>
    <property type="match status" value="1"/>
</dbReference>
<comment type="subcellular location">
    <subcellularLocation>
        <location evidence="8">Cytoplasm</location>
    </subcellularLocation>
</comment>
<keyword evidence="8" id="KW-0963">Cytoplasm</keyword>
<organism evidence="10 11">
    <name type="scientific">Nakamurella aerolata</name>
    <dbReference type="NCBI Taxonomy" id="1656892"/>
    <lineage>
        <taxon>Bacteria</taxon>
        <taxon>Bacillati</taxon>
        <taxon>Actinomycetota</taxon>
        <taxon>Actinomycetes</taxon>
        <taxon>Nakamurellales</taxon>
        <taxon>Nakamurellaceae</taxon>
        <taxon>Nakamurella</taxon>
    </lineage>
</organism>
<keyword evidence="11" id="KW-1185">Reference proteome</keyword>
<dbReference type="GO" id="GO:0005737">
    <property type="term" value="C:cytoplasm"/>
    <property type="evidence" value="ECO:0007669"/>
    <property type="project" value="UniProtKB-SubCell"/>
</dbReference>
<dbReference type="NCBIfam" id="NF000832">
    <property type="entry name" value="PRK00070.3-2"/>
    <property type="match status" value="1"/>
</dbReference>
<feature type="binding site" evidence="8">
    <location>
        <position position="8"/>
    </location>
    <ligand>
        <name>Mg(2+)</name>
        <dbReference type="ChEBI" id="CHEBI:18420"/>
    </ligand>
</feature>
<dbReference type="EMBL" id="JABEND010000004">
    <property type="protein sequence ID" value="NNG35889.1"/>
    <property type="molecule type" value="Genomic_DNA"/>
</dbReference>
<evidence type="ECO:0000256" key="2">
    <source>
        <dbReference type="ARBA" id="ARBA00022679"/>
    </source>
</evidence>
<dbReference type="Proteomes" id="UP000562984">
    <property type="component" value="Unassembled WGS sequence"/>
</dbReference>
<comment type="caution">
    <text evidence="10">The sequence shown here is derived from an EMBL/GenBank/DDBJ whole genome shotgun (WGS) entry which is preliminary data.</text>
</comment>
<evidence type="ECO:0000256" key="4">
    <source>
        <dbReference type="ARBA" id="ARBA00022832"/>
    </source>
</evidence>
<accession>A0A849A5P7</accession>
<name>A0A849A5P7_9ACTN</name>
<dbReference type="InterPro" id="IPR002582">
    <property type="entry name" value="ACPS"/>
</dbReference>
<dbReference type="InterPro" id="IPR037143">
    <property type="entry name" value="4-PPantetheinyl_Trfase_dom_sf"/>
</dbReference>
<evidence type="ECO:0000256" key="1">
    <source>
        <dbReference type="ARBA" id="ARBA00022516"/>
    </source>
</evidence>
<keyword evidence="3 8" id="KW-0479">Metal-binding</keyword>
<dbReference type="InterPro" id="IPR008278">
    <property type="entry name" value="4-PPantetheinyl_Trfase_dom"/>
</dbReference>
<dbReference type="NCBIfam" id="TIGR00556">
    <property type="entry name" value="pantethn_trn"/>
    <property type="match status" value="1"/>
</dbReference>
<dbReference type="InterPro" id="IPR004568">
    <property type="entry name" value="Ppantetheine-prot_Trfase_dom"/>
</dbReference>
<gene>
    <name evidence="8" type="primary">acpS</name>
    <name evidence="10" type="ORF">HKD39_09230</name>
</gene>
<keyword evidence="2 8" id="KW-0808">Transferase</keyword>